<organism evidence="3 4">
    <name type="scientific">Paraburkholderia pallida</name>
    <dbReference type="NCBI Taxonomy" id="2547399"/>
    <lineage>
        <taxon>Bacteria</taxon>
        <taxon>Pseudomonadati</taxon>
        <taxon>Pseudomonadota</taxon>
        <taxon>Betaproteobacteria</taxon>
        <taxon>Burkholderiales</taxon>
        <taxon>Burkholderiaceae</taxon>
        <taxon>Paraburkholderia</taxon>
    </lineage>
</organism>
<dbReference type="OrthoDB" id="9342835at2"/>
<dbReference type="Proteomes" id="UP000295727">
    <property type="component" value="Chromosome 3"/>
</dbReference>
<dbReference type="AlphaFoldDB" id="A0A4P7D2G9"/>
<evidence type="ECO:0000256" key="1">
    <source>
        <dbReference type="ARBA" id="ARBA00023002"/>
    </source>
</evidence>
<dbReference type="GO" id="GO:0016491">
    <property type="term" value="F:oxidoreductase activity"/>
    <property type="evidence" value="ECO:0007669"/>
    <property type="project" value="UniProtKB-KW"/>
</dbReference>
<evidence type="ECO:0000313" key="4">
    <source>
        <dbReference type="Proteomes" id="UP000295727"/>
    </source>
</evidence>
<dbReference type="GO" id="GO:0005737">
    <property type="term" value="C:cytoplasm"/>
    <property type="evidence" value="ECO:0007669"/>
    <property type="project" value="TreeGrafter"/>
</dbReference>
<gene>
    <name evidence="3" type="ORF">E1956_34015</name>
</gene>
<dbReference type="Gene3D" id="3.50.50.60">
    <property type="entry name" value="FAD/NAD(P)-binding domain"/>
    <property type="match status" value="1"/>
</dbReference>
<proteinExistence type="predicted"/>
<dbReference type="KEGG" id="ppai:E1956_34015"/>
<protein>
    <submittedName>
        <fullName evidence="3">FAD-binding oxidoreductase</fullName>
    </submittedName>
</protein>
<keyword evidence="4" id="KW-1185">Reference proteome</keyword>
<dbReference type="Gene3D" id="3.30.9.10">
    <property type="entry name" value="D-Amino Acid Oxidase, subunit A, domain 2"/>
    <property type="match status" value="1"/>
</dbReference>
<dbReference type="InterPro" id="IPR006076">
    <property type="entry name" value="FAD-dep_OxRdtase"/>
</dbReference>
<reference evidence="3 4" key="1">
    <citation type="submission" date="2019-03" db="EMBL/GenBank/DDBJ databases">
        <title>Paraburkholderia sp. 7MH5, isolated from subtropical forest soil.</title>
        <authorList>
            <person name="Gao Z.-H."/>
            <person name="Qiu L.-H."/>
        </authorList>
    </citation>
    <scope>NUCLEOTIDE SEQUENCE [LARGE SCALE GENOMIC DNA]</scope>
    <source>
        <strain evidence="3 4">7MH5</strain>
    </source>
</reference>
<dbReference type="PANTHER" id="PTHR13847">
    <property type="entry name" value="SARCOSINE DEHYDROGENASE-RELATED"/>
    <property type="match status" value="1"/>
</dbReference>
<dbReference type="EMBL" id="CP038150">
    <property type="protein sequence ID" value="QBR02128.1"/>
    <property type="molecule type" value="Genomic_DNA"/>
</dbReference>
<accession>A0A4P7D2G9</accession>
<evidence type="ECO:0000259" key="2">
    <source>
        <dbReference type="Pfam" id="PF01266"/>
    </source>
</evidence>
<dbReference type="SUPFAM" id="SSF51905">
    <property type="entry name" value="FAD/NAD(P)-binding domain"/>
    <property type="match status" value="1"/>
</dbReference>
<name>A0A4P7D2G9_9BURK</name>
<sequence>MASGTQALSVFSRCVPARLQLRCGKSRRSSRRANLSMCERVMPKGANPSIWMAEWNAIHSTTAISNADLPAHASADIAVVGAGLTGLALAYRLAVAGRSVIVLEADRVGSGASLRNAGFCTASAPLDASTILRRWGTRAGLSILRWFYDAPSAVRNLLLELDEDAGWTPSTRLVLARTPADSHRLHHEAQTLRQVLGRDVRYVPAPEVPKHIGFGRFEGALRDEDSACVNPARLLAALMRGCLSAGARIFERAPVVSYTRSTKGFYSLQHNDGIVEANQIIFATQGDVSALGMGQRRLAIPVGSFIAATLPLGAEERARLAPASTVFSTSSRFPNYFRLSEDGRLLFGGRRSLALQASPDRIAAELLADLQRVLPGLDYEFDRCWGGQLSFTVDRMPLAGQLGENVYFLGGYCGHGVPTSIACANDLSRLLIDPQAQVPEFFRNHLAPSLHPRAATFFLPAISAYYRARDHLDELRVSQHERGIE</sequence>
<evidence type="ECO:0000313" key="3">
    <source>
        <dbReference type="EMBL" id="QBR02128.1"/>
    </source>
</evidence>
<keyword evidence="1" id="KW-0560">Oxidoreductase</keyword>
<feature type="domain" description="FAD dependent oxidoreductase" evidence="2">
    <location>
        <begin position="76"/>
        <end position="428"/>
    </location>
</feature>
<dbReference type="Pfam" id="PF01266">
    <property type="entry name" value="DAO"/>
    <property type="match status" value="1"/>
</dbReference>
<dbReference type="PANTHER" id="PTHR13847:SF281">
    <property type="entry name" value="FAD DEPENDENT OXIDOREDUCTASE DOMAIN-CONTAINING PROTEIN"/>
    <property type="match status" value="1"/>
</dbReference>
<dbReference type="InterPro" id="IPR036188">
    <property type="entry name" value="FAD/NAD-bd_sf"/>
</dbReference>